<evidence type="ECO:0000313" key="11">
    <source>
        <dbReference type="Proteomes" id="UP000199516"/>
    </source>
</evidence>
<dbReference type="Pfam" id="PF00171">
    <property type="entry name" value="Aldedh"/>
    <property type="match status" value="1"/>
</dbReference>
<dbReference type="EC" id="1.2.1.41" evidence="7"/>
<evidence type="ECO:0000256" key="5">
    <source>
        <dbReference type="ARBA" id="ARBA00023002"/>
    </source>
</evidence>
<sequence length="418" mass="45837">MSNALSTMREQGKKVKQSSDQIGQLTTKDKNDLLLAMREQLLKDTGTLLRENEKDIQAGMDNGLSTALIDRLRLSEERIEGMAQGFEQIASLEDPIGQMIDSWERPNGLQIQKIRVPLGVAGIIYEARPNVTADAAALCLKTGNAVFLRGSSSAYHSNKAIVSSIHDAMIRQGIPTDAVQLAEDTSREAASEMFTMNEYLDVLIPRGGAGLIQAVVKNSSIPVLETGVGNCHVYIDESAAREMAIEIAINAKTQRPSVCNAAETIVLHEKWASEHGYELIQALIDKDVEIRGDKNIQKLHDNVKEATEKDWSEEYLDLTVAMKTVQDTDEAITHIKQYGTGHSEAIVTENEQNKQAFLQQLDAAALYHNASTRFTDGFEFGFGAEIGISTQKLHARGPMGLEALTSSKYVVHGNGQIK</sequence>
<dbReference type="PROSITE" id="PS01223">
    <property type="entry name" value="PROA"/>
    <property type="match status" value="1"/>
</dbReference>
<dbReference type="PANTHER" id="PTHR11063">
    <property type="entry name" value="GLUTAMATE SEMIALDEHYDE DEHYDROGENASE"/>
    <property type="match status" value="1"/>
</dbReference>
<organism evidence="10 11">
    <name type="scientific">Alteribacillus iranensis</name>
    <dbReference type="NCBI Taxonomy" id="930128"/>
    <lineage>
        <taxon>Bacteria</taxon>
        <taxon>Bacillati</taxon>
        <taxon>Bacillota</taxon>
        <taxon>Bacilli</taxon>
        <taxon>Bacillales</taxon>
        <taxon>Bacillaceae</taxon>
        <taxon>Alteribacillus</taxon>
    </lineage>
</organism>
<evidence type="ECO:0000256" key="4">
    <source>
        <dbReference type="ARBA" id="ARBA00022857"/>
    </source>
</evidence>
<dbReference type="PIRSF" id="PIRSF000151">
    <property type="entry name" value="GPR"/>
    <property type="match status" value="1"/>
</dbReference>
<dbReference type="InterPro" id="IPR016161">
    <property type="entry name" value="Ald_DH/histidinol_DH"/>
</dbReference>
<dbReference type="GO" id="GO:0005737">
    <property type="term" value="C:cytoplasm"/>
    <property type="evidence" value="ECO:0007669"/>
    <property type="project" value="UniProtKB-SubCell"/>
</dbReference>
<comment type="subcellular location">
    <subcellularLocation>
        <location evidence="7">Cytoplasm</location>
    </subcellularLocation>
</comment>
<dbReference type="STRING" id="930128.SAMN05192532_101790"/>
<dbReference type="SUPFAM" id="SSF53720">
    <property type="entry name" value="ALDH-like"/>
    <property type="match status" value="1"/>
</dbReference>
<proteinExistence type="inferred from homology"/>
<dbReference type="GO" id="GO:0004350">
    <property type="term" value="F:glutamate-5-semialdehyde dehydrogenase activity"/>
    <property type="evidence" value="ECO:0007669"/>
    <property type="project" value="UniProtKB-UniRule"/>
</dbReference>
<protein>
    <recommendedName>
        <fullName evidence="7">Gamma-glutamyl phosphate reductase</fullName>
        <shortName evidence="7">GPR</shortName>
        <ecNumber evidence="7">1.2.1.41</ecNumber>
    </recommendedName>
    <alternativeName>
        <fullName evidence="7">Glutamate-5-semialdehyde dehydrogenase</fullName>
    </alternativeName>
    <alternativeName>
        <fullName evidence="7">Glutamyl-gamma-semialdehyde dehydrogenase</fullName>
        <shortName evidence="7">GSA dehydrogenase</shortName>
    </alternativeName>
</protein>
<comment type="similarity">
    <text evidence="7">Belongs to the gamma-glutamyl phosphate reductase family.</text>
</comment>
<dbReference type="NCBIfam" id="NF001221">
    <property type="entry name" value="PRK00197.1"/>
    <property type="match status" value="1"/>
</dbReference>
<dbReference type="NCBIfam" id="TIGR00407">
    <property type="entry name" value="proA"/>
    <property type="match status" value="1"/>
</dbReference>
<keyword evidence="7" id="KW-0963">Cytoplasm</keyword>
<evidence type="ECO:0000256" key="7">
    <source>
        <dbReference type="HAMAP-Rule" id="MF_00412"/>
    </source>
</evidence>
<gene>
    <name evidence="7" type="primary">proA</name>
    <name evidence="10" type="ORF">SAMN05192532_101790</name>
</gene>
<dbReference type="GO" id="GO:0055129">
    <property type="term" value="P:L-proline biosynthetic process"/>
    <property type="evidence" value="ECO:0007669"/>
    <property type="project" value="UniProtKB-UniRule"/>
</dbReference>
<dbReference type="AlphaFoldDB" id="A0A1I2AD26"/>
<keyword evidence="4 7" id="KW-0521">NADP</keyword>
<comment type="pathway">
    <text evidence="1 7">Amino-acid biosynthesis; L-proline biosynthesis; L-glutamate 5-semialdehyde from L-glutamate: step 2/2.</text>
</comment>
<evidence type="ECO:0000256" key="1">
    <source>
        <dbReference type="ARBA" id="ARBA00004985"/>
    </source>
</evidence>
<name>A0A1I2AD26_9BACI</name>
<dbReference type="RefSeq" id="WP_091657594.1">
    <property type="nucleotide sequence ID" value="NZ_FONT01000001.1"/>
</dbReference>
<dbReference type="EMBL" id="FONT01000001">
    <property type="protein sequence ID" value="SFE41719.1"/>
    <property type="molecule type" value="Genomic_DNA"/>
</dbReference>
<dbReference type="HAMAP" id="MF_00412">
    <property type="entry name" value="ProA"/>
    <property type="match status" value="1"/>
</dbReference>
<dbReference type="InterPro" id="IPR000965">
    <property type="entry name" value="GPR_dom"/>
</dbReference>
<dbReference type="Gene3D" id="3.40.605.10">
    <property type="entry name" value="Aldehyde Dehydrogenase, Chain A, domain 1"/>
    <property type="match status" value="1"/>
</dbReference>
<comment type="function">
    <text evidence="7">Catalyzes the NADPH-dependent reduction of L-glutamate 5-phosphate into L-glutamate 5-semialdehyde and phosphate. The product spontaneously undergoes cyclization to form 1-pyrroline-5-carboxylate.</text>
</comment>
<dbReference type="OrthoDB" id="9809970at2"/>
<keyword evidence="3 7" id="KW-0641">Proline biosynthesis</keyword>
<keyword evidence="5 7" id="KW-0560">Oxidoreductase</keyword>
<dbReference type="InterPro" id="IPR012134">
    <property type="entry name" value="Glu-5-SA_DH"/>
</dbReference>
<dbReference type="InterPro" id="IPR016163">
    <property type="entry name" value="Ald_DH_C"/>
</dbReference>
<dbReference type="FunFam" id="3.40.309.10:FF:000006">
    <property type="entry name" value="Gamma-glutamyl phosphate reductase"/>
    <property type="match status" value="1"/>
</dbReference>
<dbReference type="InterPro" id="IPR016162">
    <property type="entry name" value="Ald_DH_N"/>
</dbReference>
<evidence type="ECO:0000313" key="10">
    <source>
        <dbReference type="EMBL" id="SFE41719.1"/>
    </source>
</evidence>
<keyword evidence="11" id="KW-1185">Reference proteome</keyword>
<dbReference type="InterPro" id="IPR020593">
    <property type="entry name" value="G-glutamylP_reductase_CS"/>
</dbReference>
<feature type="region of interest" description="Disordered" evidence="8">
    <location>
        <begin position="1"/>
        <end position="22"/>
    </location>
</feature>
<evidence type="ECO:0000256" key="2">
    <source>
        <dbReference type="ARBA" id="ARBA00022605"/>
    </source>
</evidence>
<dbReference type="PANTHER" id="PTHR11063:SF8">
    <property type="entry name" value="DELTA-1-PYRROLINE-5-CARBOXYLATE SYNTHASE"/>
    <property type="match status" value="1"/>
</dbReference>
<dbReference type="Proteomes" id="UP000199516">
    <property type="component" value="Unassembled WGS sequence"/>
</dbReference>
<reference evidence="10 11" key="1">
    <citation type="submission" date="2016-10" db="EMBL/GenBank/DDBJ databases">
        <authorList>
            <person name="de Groot N.N."/>
        </authorList>
    </citation>
    <scope>NUCLEOTIDE SEQUENCE [LARGE SCALE GENOMIC DNA]</scope>
    <source>
        <strain evidence="10 11">DSM 23995</strain>
    </source>
</reference>
<accession>A0A1I2AD26</accession>
<evidence type="ECO:0000256" key="8">
    <source>
        <dbReference type="SAM" id="MobiDB-lite"/>
    </source>
</evidence>
<keyword evidence="2 7" id="KW-0028">Amino-acid biosynthesis</keyword>
<dbReference type="InterPro" id="IPR015590">
    <property type="entry name" value="Aldehyde_DH_dom"/>
</dbReference>
<evidence type="ECO:0000256" key="3">
    <source>
        <dbReference type="ARBA" id="ARBA00022650"/>
    </source>
</evidence>
<dbReference type="UniPathway" id="UPA00098">
    <property type="reaction ID" value="UER00360"/>
</dbReference>
<comment type="catalytic activity">
    <reaction evidence="6 7">
        <text>L-glutamate 5-semialdehyde + phosphate + NADP(+) = L-glutamyl 5-phosphate + NADPH + H(+)</text>
        <dbReference type="Rhea" id="RHEA:19541"/>
        <dbReference type="ChEBI" id="CHEBI:15378"/>
        <dbReference type="ChEBI" id="CHEBI:43474"/>
        <dbReference type="ChEBI" id="CHEBI:57783"/>
        <dbReference type="ChEBI" id="CHEBI:58066"/>
        <dbReference type="ChEBI" id="CHEBI:58274"/>
        <dbReference type="ChEBI" id="CHEBI:58349"/>
        <dbReference type="EC" id="1.2.1.41"/>
    </reaction>
</comment>
<dbReference type="GO" id="GO:0050661">
    <property type="term" value="F:NADP binding"/>
    <property type="evidence" value="ECO:0007669"/>
    <property type="project" value="InterPro"/>
</dbReference>
<evidence type="ECO:0000259" key="9">
    <source>
        <dbReference type="Pfam" id="PF00171"/>
    </source>
</evidence>
<dbReference type="Gene3D" id="3.40.309.10">
    <property type="entry name" value="Aldehyde Dehydrogenase, Chain A, domain 2"/>
    <property type="match status" value="1"/>
</dbReference>
<evidence type="ECO:0000256" key="6">
    <source>
        <dbReference type="ARBA" id="ARBA00049024"/>
    </source>
</evidence>
<dbReference type="CDD" id="cd07079">
    <property type="entry name" value="ALDH_F18-19_ProA-GPR"/>
    <property type="match status" value="1"/>
</dbReference>
<feature type="domain" description="Aldehyde dehydrogenase" evidence="9">
    <location>
        <begin position="33"/>
        <end position="282"/>
    </location>
</feature>